<reference evidence="2 3" key="1">
    <citation type="submission" date="2018-03" db="EMBL/GenBank/DDBJ databases">
        <title>Genomic Encyclopedia of Archaeal and Bacterial Type Strains, Phase II (KMG-II): from individual species to whole genera.</title>
        <authorList>
            <person name="Goeker M."/>
        </authorList>
    </citation>
    <scope>NUCLEOTIDE SEQUENCE [LARGE SCALE GENOMIC DNA]</scope>
    <source>
        <strain evidence="2 3">DSM 25328</strain>
    </source>
</reference>
<dbReference type="AlphaFoldDB" id="A0A2T1AJK5"/>
<dbReference type="OrthoDB" id="8481769at2"/>
<comment type="caution">
    <text evidence="2">The sequence shown here is derived from an EMBL/GenBank/DDBJ whole genome shotgun (WGS) entry which is preliminary data.</text>
</comment>
<evidence type="ECO:0000313" key="3">
    <source>
        <dbReference type="Proteomes" id="UP000237718"/>
    </source>
</evidence>
<dbReference type="Proteomes" id="UP000237718">
    <property type="component" value="Unassembled WGS sequence"/>
</dbReference>
<evidence type="ECO:0000313" key="2">
    <source>
        <dbReference type="EMBL" id="PRZ48795.1"/>
    </source>
</evidence>
<organism evidence="2 3">
    <name type="scientific">Tritonibacter scottomollicae</name>
    <name type="common">Epibacterium scottomollicae</name>
    <dbReference type="NCBI Taxonomy" id="483013"/>
    <lineage>
        <taxon>Bacteria</taxon>
        <taxon>Pseudomonadati</taxon>
        <taxon>Pseudomonadota</taxon>
        <taxon>Alphaproteobacteria</taxon>
        <taxon>Rhodobacterales</taxon>
        <taxon>Paracoccaceae</taxon>
        <taxon>Tritonibacter</taxon>
    </lineage>
</organism>
<gene>
    <name evidence="2" type="ORF">CLV89_103106</name>
</gene>
<evidence type="ECO:0008006" key="4">
    <source>
        <dbReference type="Google" id="ProtNLM"/>
    </source>
</evidence>
<proteinExistence type="predicted"/>
<sequence length="318" mass="34839">MKVILHIGAHRCATRNFQNYMTRKGDQLSQYGIAMMGPDRTRKGLLHGIQPGALSVTGRDPVTRAKGRIALQLCALRDAGTASLVVSDANMMGKLEQNLSLGQLYPGAGEHLSRLDHAFGGAVTDVMLNIRSPESYWASAMAVRLEQSLRMSNARTLERIAEATRSWRDVIHDIYCAMPGARIRVFAHEVFASQPEAQLSAVTGVNCPAVRGRFRLNSSSRLPELRADLPERFARLLPEGDGRWMPFSEAETASLRESYYDDMMWLVGGADGLAELVEDPNKSDVKPDNNTAAEHVSQDDLTRGPLHDPDTGRLAGAG</sequence>
<accession>A0A2T1AJK5</accession>
<feature type="region of interest" description="Disordered" evidence="1">
    <location>
        <begin position="279"/>
        <end position="318"/>
    </location>
</feature>
<dbReference type="RefSeq" id="WP_106162834.1">
    <property type="nucleotide sequence ID" value="NZ_PVUF01000003.1"/>
</dbReference>
<feature type="compositionally biased region" description="Basic and acidic residues" evidence="1">
    <location>
        <begin position="296"/>
        <end position="311"/>
    </location>
</feature>
<protein>
    <recommendedName>
        <fullName evidence="4">Sulfotransferase family protein</fullName>
    </recommendedName>
</protein>
<name>A0A2T1AJK5_TRISK</name>
<dbReference type="EMBL" id="PVUF01000003">
    <property type="protein sequence ID" value="PRZ48795.1"/>
    <property type="molecule type" value="Genomic_DNA"/>
</dbReference>
<evidence type="ECO:0000256" key="1">
    <source>
        <dbReference type="SAM" id="MobiDB-lite"/>
    </source>
</evidence>